<dbReference type="InterPro" id="IPR039261">
    <property type="entry name" value="FNR_nucleotide-bd"/>
</dbReference>
<evidence type="ECO:0000313" key="4">
    <source>
        <dbReference type="EMBL" id="TFJ82800.1"/>
    </source>
</evidence>
<keyword evidence="5" id="KW-1185">Reference proteome</keyword>
<comment type="caution">
    <text evidence="4">The sequence shown here is derived from an EMBL/GenBank/DDBJ whole genome shotgun (WGS) entry which is preliminary data.</text>
</comment>
<sequence>MTPTSTSTLFLLLLLPVLLHALTATNTAAFIRLHTTGALHGFHRCGHRRYLAAGTSGGGGKAKTPPSKKEEKGKEEPTWGRVQVLETKPAAEGLYHVSIDAGDLLASYSTPGQYVQLKPHAPGANPSFMAIASPPPGASGNGRAEFLIKKTEGTAWLCEARAGEEVDMTPAMGRGYQVQNFDQEGIKHVLLLAAGTGIAPIRAAIESDVLGLDKMSRYSRLYFGVRSPAYLPYTEKFPEWEARGVKIIPCFSRTPVPMNSPGYWGYVQQGLAGDEIRSPEKTAALLCGMKDMTNLSSHVLKEKGVSPERILFNF</sequence>
<organism evidence="4 5">
    <name type="scientific">Nannochloropsis salina CCMP1776</name>
    <dbReference type="NCBI Taxonomy" id="1027361"/>
    <lineage>
        <taxon>Eukaryota</taxon>
        <taxon>Sar</taxon>
        <taxon>Stramenopiles</taxon>
        <taxon>Ochrophyta</taxon>
        <taxon>Eustigmatophyceae</taxon>
        <taxon>Eustigmatales</taxon>
        <taxon>Monodopsidaceae</taxon>
        <taxon>Microchloropsis</taxon>
        <taxon>Microchloropsis salina</taxon>
    </lineage>
</organism>
<dbReference type="GO" id="GO:0016491">
    <property type="term" value="F:oxidoreductase activity"/>
    <property type="evidence" value="ECO:0007669"/>
    <property type="project" value="InterPro"/>
</dbReference>
<dbReference type="InterPro" id="IPR001433">
    <property type="entry name" value="OxRdtase_FAD/NAD-bd"/>
</dbReference>
<evidence type="ECO:0000259" key="3">
    <source>
        <dbReference type="PROSITE" id="PS51384"/>
    </source>
</evidence>
<dbReference type="Pfam" id="PF00175">
    <property type="entry name" value="NAD_binding_1"/>
    <property type="match status" value="1"/>
</dbReference>
<proteinExistence type="predicted"/>
<dbReference type="InterPro" id="IPR017938">
    <property type="entry name" value="Riboflavin_synthase-like_b-brl"/>
</dbReference>
<dbReference type="CDD" id="cd00322">
    <property type="entry name" value="FNR_like"/>
    <property type="match status" value="1"/>
</dbReference>
<dbReference type="PANTHER" id="PTHR47215:SF1">
    <property type="entry name" value="F9L1.8 PROTEIN"/>
    <property type="match status" value="1"/>
</dbReference>
<dbReference type="OrthoDB" id="1856718at2759"/>
<evidence type="ECO:0000256" key="1">
    <source>
        <dbReference type="SAM" id="MobiDB-lite"/>
    </source>
</evidence>
<dbReference type="EMBL" id="SDOX01000094">
    <property type="protein sequence ID" value="TFJ82800.1"/>
    <property type="molecule type" value="Genomic_DNA"/>
</dbReference>
<gene>
    <name evidence="4" type="ORF">NSK_005876</name>
</gene>
<name>A0A4D9CUB9_9STRA</name>
<protein>
    <recommendedName>
        <fullName evidence="3">FAD-binding FR-type domain-containing protein</fullName>
    </recommendedName>
</protein>
<feature type="region of interest" description="Disordered" evidence="1">
    <location>
        <begin position="53"/>
        <end position="78"/>
    </location>
</feature>
<evidence type="ECO:0000256" key="2">
    <source>
        <dbReference type="SAM" id="SignalP"/>
    </source>
</evidence>
<feature type="chain" id="PRO_5020035504" description="FAD-binding FR-type domain-containing protein" evidence="2">
    <location>
        <begin position="25"/>
        <end position="314"/>
    </location>
</feature>
<dbReference type="PANTHER" id="PTHR47215">
    <property type="match status" value="1"/>
</dbReference>
<reference evidence="4 5" key="1">
    <citation type="submission" date="2019-01" db="EMBL/GenBank/DDBJ databases">
        <title>Nuclear Genome Assembly of the Microalgal Biofuel strain Nannochloropsis salina CCMP1776.</title>
        <authorList>
            <person name="Hovde B."/>
        </authorList>
    </citation>
    <scope>NUCLEOTIDE SEQUENCE [LARGE SCALE GENOMIC DNA]</scope>
    <source>
        <strain evidence="4 5">CCMP1776</strain>
    </source>
</reference>
<accession>A0A4D9CUB9</accession>
<evidence type="ECO:0000313" key="5">
    <source>
        <dbReference type="Proteomes" id="UP000355283"/>
    </source>
</evidence>
<dbReference type="Proteomes" id="UP000355283">
    <property type="component" value="Unassembled WGS sequence"/>
</dbReference>
<feature type="signal peptide" evidence="2">
    <location>
        <begin position="1"/>
        <end position="24"/>
    </location>
</feature>
<feature type="domain" description="FAD-binding FR-type" evidence="3">
    <location>
        <begin position="77"/>
        <end position="178"/>
    </location>
</feature>
<dbReference type="SUPFAM" id="SSF63380">
    <property type="entry name" value="Riboflavin synthase domain-like"/>
    <property type="match status" value="1"/>
</dbReference>
<keyword evidence="2" id="KW-0732">Signal</keyword>
<dbReference type="Gene3D" id="3.40.50.80">
    <property type="entry name" value="Nucleotide-binding domain of ferredoxin-NADP reductase (FNR) module"/>
    <property type="match status" value="1"/>
</dbReference>
<dbReference type="AlphaFoldDB" id="A0A4D9CUB9"/>
<dbReference type="SUPFAM" id="SSF52343">
    <property type="entry name" value="Ferredoxin reductase-like, C-terminal NADP-linked domain"/>
    <property type="match status" value="1"/>
</dbReference>
<dbReference type="Gene3D" id="2.40.30.10">
    <property type="entry name" value="Translation factors"/>
    <property type="match status" value="1"/>
</dbReference>
<feature type="compositionally biased region" description="Basic and acidic residues" evidence="1">
    <location>
        <begin position="67"/>
        <end position="78"/>
    </location>
</feature>
<dbReference type="InterPro" id="IPR017927">
    <property type="entry name" value="FAD-bd_FR_type"/>
</dbReference>
<dbReference type="PROSITE" id="PS51384">
    <property type="entry name" value="FAD_FR"/>
    <property type="match status" value="1"/>
</dbReference>